<reference evidence="2 3" key="1">
    <citation type="journal article" date="2022" name="Syst. Appl. Microbiol.">
        <title>Rhodopirellula aestuarii sp. nov., a novel member of the genus Rhodopirellula isolated from brackish sediments collected in the Tagus River estuary, Portugal.</title>
        <authorList>
            <person name="Vitorino I.R."/>
            <person name="Klimek D."/>
            <person name="Calusinska M."/>
            <person name="Lobo-da-Cunha A."/>
            <person name="Vasconcelos V."/>
            <person name="Lage O.M."/>
        </authorList>
    </citation>
    <scope>NUCLEOTIDE SEQUENCE [LARGE SCALE GENOMIC DNA]</scope>
    <source>
        <strain evidence="2 3">ICT_H3.1</strain>
    </source>
</reference>
<name>A0ABT0U7K2_9BACT</name>
<keyword evidence="1" id="KW-0472">Membrane</keyword>
<evidence type="ECO:0000256" key="1">
    <source>
        <dbReference type="SAM" id="Phobius"/>
    </source>
</evidence>
<evidence type="ECO:0000313" key="3">
    <source>
        <dbReference type="Proteomes" id="UP001202961"/>
    </source>
</evidence>
<keyword evidence="1" id="KW-1133">Transmembrane helix</keyword>
<gene>
    <name evidence="2" type="ORF">NB063_20130</name>
</gene>
<evidence type="ECO:0000313" key="2">
    <source>
        <dbReference type="EMBL" id="MCM2372928.1"/>
    </source>
</evidence>
<comment type="caution">
    <text evidence="2">The sequence shown here is derived from an EMBL/GenBank/DDBJ whole genome shotgun (WGS) entry which is preliminary data.</text>
</comment>
<dbReference type="RefSeq" id="WP_250930563.1">
    <property type="nucleotide sequence ID" value="NZ_JAMQBK010000058.1"/>
</dbReference>
<feature type="transmembrane region" description="Helical" evidence="1">
    <location>
        <begin position="94"/>
        <end position="121"/>
    </location>
</feature>
<sequence>MTSVRYRHPLIRPIFLAFLVLGPYAVLAYMVLMPALLMLRSAWQKQPKLRWRAGVVASVILAVMVAFPSSPIFIGYDRPIDASRFGNATGYWGIVAWQLPFLNISLITATALFPLTAFAAYDTKTQRKYSGRKLTG</sequence>
<feature type="transmembrane region" description="Helical" evidence="1">
    <location>
        <begin position="51"/>
        <end position="74"/>
    </location>
</feature>
<protein>
    <submittedName>
        <fullName evidence="2">Uncharacterized protein</fullName>
    </submittedName>
</protein>
<dbReference type="EMBL" id="JAMQBK010000058">
    <property type="protein sequence ID" value="MCM2372928.1"/>
    <property type="molecule type" value="Genomic_DNA"/>
</dbReference>
<proteinExistence type="predicted"/>
<dbReference type="Proteomes" id="UP001202961">
    <property type="component" value="Unassembled WGS sequence"/>
</dbReference>
<keyword evidence="1" id="KW-0812">Transmembrane</keyword>
<keyword evidence="3" id="KW-1185">Reference proteome</keyword>
<accession>A0ABT0U7K2</accession>
<organism evidence="2 3">
    <name type="scientific">Aporhodopirellula aestuarii</name>
    <dbReference type="NCBI Taxonomy" id="2950107"/>
    <lineage>
        <taxon>Bacteria</taxon>
        <taxon>Pseudomonadati</taxon>
        <taxon>Planctomycetota</taxon>
        <taxon>Planctomycetia</taxon>
        <taxon>Pirellulales</taxon>
        <taxon>Pirellulaceae</taxon>
        <taxon>Aporhodopirellula</taxon>
    </lineage>
</organism>
<feature type="transmembrane region" description="Helical" evidence="1">
    <location>
        <begin position="14"/>
        <end position="39"/>
    </location>
</feature>